<evidence type="ECO:0000256" key="1">
    <source>
        <dbReference type="ARBA" id="ARBA00006157"/>
    </source>
</evidence>
<gene>
    <name evidence="6" type="ORF">P8A28_07980</name>
</gene>
<dbReference type="GO" id="GO:0003677">
    <property type="term" value="F:DNA binding"/>
    <property type="evidence" value="ECO:0007669"/>
    <property type="project" value="UniProtKB-KW"/>
</dbReference>
<dbReference type="AlphaFoldDB" id="A0AAW7B3T3"/>
<dbReference type="Pfam" id="PF13693">
    <property type="entry name" value="HTH_35"/>
    <property type="match status" value="1"/>
</dbReference>
<dbReference type="SUPFAM" id="SSF47413">
    <property type="entry name" value="lambda repressor-like DNA-binding domains"/>
    <property type="match status" value="1"/>
</dbReference>
<name>A0AAW7B3T3_9HYPH</name>
<dbReference type="InterPro" id="IPR038722">
    <property type="entry name" value="Ner_HTH_dom"/>
</dbReference>
<keyword evidence="4" id="KW-0804">Transcription</keyword>
<accession>A0AAW7B3T3</accession>
<sequence length="104" mass="11808">MSKGRKVPLNPSWKWIKDTLHEEGMTFTELAIRLGLHESTCRKVKQLTHYRAQAAIAEIIGCKPERLWPNRYPDPRGKPVVLNTDIWGPRASQKSVSSSDRVAA</sequence>
<reference evidence="6" key="1">
    <citation type="journal article" date="2023" name="Front. Microbiol.">
        <title>Isolation of Brucella inopinata from a White's tree frog (Litoria caerulea): pose exotic frogs a potential risk to human health?</title>
        <authorList>
            <person name="Scholz H.C."/>
            <person name="Heckers K.O."/>
            <person name="Appelt S."/>
            <person name="Geier-Doemling D."/>
            <person name="Schlegel P."/>
            <person name="Wattam A.R."/>
        </authorList>
    </citation>
    <scope>NUCLEOTIDE SEQUENCE</scope>
    <source>
        <strain evidence="6">FO700662</strain>
    </source>
</reference>
<feature type="domain" description="Ner winged helix-turn-helix DNA-binding" evidence="5">
    <location>
        <begin position="16"/>
        <end position="79"/>
    </location>
</feature>
<comment type="similarity">
    <text evidence="1">Belongs to the ner transcriptional regulatory family.</text>
</comment>
<comment type="caution">
    <text evidence="6">The sequence shown here is derived from an EMBL/GenBank/DDBJ whole genome shotgun (WGS) entry which is preliminary data.</text>
</comment>
<dbReference type="Gene3D" id="1.10.260.40">
    <property type="entry name" value="lambda repressor-like DNA-binding domains"/>
    <property type="match status" value="1"/>
</dbReference>
<keyword evidence="3" id="KW-0238">DNA-binding</keyword>
<keyword evidence="2" id="KW-0805">Transcription regulation</keyword>
<organism evidence="6 7">
    <name type="scientific">Brucella inopinata</name>
    <dbReference type="NCBI Taxonomy" id="1218315"/>
    <lineage>
        <taxon>Bacteria</taxon>
        <taxon>Pseudomonadati</taxon>
        <taxon>Pseudomonadota</taxon>
        <taxon>Alphaproteobacteria</taxon>
        <taxon>Hyphomicrobiales</taxon>
        <taxon>Brucellaceae</taxon>
        <taxon>Brucella/Ochrobactrum group</taxon>
        <taxon>Brucella</taxon>
    </lineage>
</organism>
<evidence type="ECO:0000256" key="3">
    <source>
        <dbReference type="ARBA" id="ARBA00023125"/>
    </source>
</evidence>
<evidence type="ECO:0000313" key="7">
    <source>
        <dbReference type="Proteomes" id="UP001171122"/>
    </source>
</evidence>
<proteinExistence type="inferred from homology"/>
<dbReference type="EMBL" id="JARQXC010000009">
    <property type="protein sequence ID" value="MDL2332876.1"/>
    <property type="molecule type" value="Genomic_DNA"/>
</dbReference>
<keyword evidence="7" id="KW-1185">Reference proteome</keyword>
<evidence type="ECO:0000256" key="4">
    <source>
        <dbReference type="ARBA" id="ARBA00023163"/>
    </source>
</evidence>
<dbReference type="Proteomes" id="UP001171122">
    <property type="component" value="Unassembled WGS sequence"/>
</dbReference>
<protein>
    <submittedName>
        <fullName evidence="6">Helix-turn-helix domain-containing protein</fullName>
    </submittedName>
</protein>
<evidence type="ECO:0000259" key="5">
    <source>
        <dbReference type="Pfam" id="PF13693"/>
    </source>
</evidence>
<dbReference type="RefSeq" id="WP_029101134.1">
    <property type="nucleotide sequence ID" value="NZ_JARQXC010000009.1"/>
</dbReference>
<evidence type="ECO:0000313" key="6">
    <source>
        <dbReference type="EMBL" id="MDL2332876.1"/>
    </source>
</evidence>
<evidence type="ECO:0000256" key="2">
    <source>
        <dbReference type="ARBA" id="ARBA00023015"/>
    </source>
</evidence>
<dbReference type="InterPro" id="IPR010982">
    <property type="entry name" value="Lambda_DNA-bd_dom_sf"/>
</dbReference>